<feature type="domain" description="Nephrocystin 3-like N-terminal" evidence="5">
    <location>
        <begin position="220"/>
        <end position="383"/>
    </location>
</feature>
<dbReference type="InterPro" id="IPR002110">
    <property type="entry name" value="Ankyrin_rpt"/>
</dbReference>
<dbReference type="PROSITE" id="PS50088">
    <property type="entry name" value="ANK_REPEAT"/>
    <property type="match status" value="8"/>
</dbReference>
<evidence type="ECO:0000313" key="6">
    <source>
        <dbReference type="EMBL" id="KEY68912.1"/>
    </source>
</evidence>
<dbReference type="OrthoDB" id="448455at2759"/>
<keyword evidence="2 3" id="KW-0040">ANK repeat</keyword>
<sequence length="1078" mass="119766">MEGLSAAASVVAVVQLSSKVAHYINTARGASIQRRELRDEVLRCNDILQMIGDQLEEDQEGTWAKKAEALEGPQAPLGRLAELLVSLEAKLRPPKENEKLLASLKWPFQEKEVDRIMATIGREKGLLTMAMDRGHLELTQEIQRCCTKNQKMLVELVGDLERNSADIQHSVSRLRGQIDDLDIRQQSQQTHQRLSDIYHWLTVGDYASQQHDYFSRHREGTGKWLLNSLTYTDWLGGDCQGLFCPGIPGAGKTILSSIVIDDLLKKFGKTDMIGVCYFYCNYQRGEERGVDDMLLTFLCQLSRVSMSKAVDDLYTRHGSGTTKPNSKDTRRTLNSVITQLSRIFVVVDALDEYTATHGCRSKLISTLLDLQSTKKVSMMVTSRHVPDISHRFRNFHQLEIRATRHDITCYIEGCMEELPGFVRARPDLRHEITQGILDSVDGMFLLAQLHLDSLKGKTTPKKLMLALDNLAKGSEAYDEAYDQALHRIANQKKDQKELALQALSWLAFARSRLTIQELLEALAVEPQSTELDEDNKPDLQDLLSICCGLVTAEESGTIRVVHYTTQEYLERKLLRWYPRAKTDIATTCVTYLAFEYFAGGCSKNFIEYTARMNTHRLYRYASRNWGFHAQSSQDIDPIVRFLRSKPKLDASRQAAEKFSLKMNRSSDTYTRRMNGLHVAARFGLSGVAKAVAHDFDVESKAYNGWTPILFASRYGYEDCVRVLIELGAAVDPAGRDSRTPLLLASAHGYNAVVQRLLEAGADVHARNNFRGPTAVGSAATRGHQEIVERLVDHGAGVEIRCATKNRTALHWASDYGHLEVVRKLISFGANIDATDNEGATPLFLAADGGHCDIVGLLLEHKANMQITSKLGATPMSKAAGHGNKNIVQAFLRNRENLNSADKDVENSLVVAAEKGHTVIVQMLVKAQADVNHAGKNGWTAVSLASANGHDGVVRILMENGALVDKADACGQSALHRVGRKGSREIAKLLLDRGAPTELQDSCGRTALFYMIRVGDVELVKLFLSSKKSHAGCYNLRDHWGTTPLSVATRFGYEDILIVLMGLPGIDVLSGDNFGRTAL</sequence>
<feature type="repeat" description="ANK" evidence="3">
    <location>
        <begin position="870"/>
        <end position="902"/>
    </location>
</feature>
<feature type="repeat" description="ANK" evidence="3">
    <location>
        <begin position="969"/>
        <end position="1001"/>
    </location>
</feature>
<dbReference type="Proteomes" id="UP000028045">
    <property type="component" value="Unassembled WGS sequence"/>
</dbReference>
<name>A0A084AUD3_STACB</name>
<reference evidence="6 7" key="1">
    <citation type="journal article" date="2014" name="BMC Genomics">
        <title>Comparative genome sequencing reveals chemotype-specific gene clusters in the toxigenic black mold Stachybotrys.</title>
        <authorList>
            <person name="Semeiks J."/>
            <person name="Borek D."/>
            <person name="Otwinowski Z."/>
            <person name="Grishin N.V."/>
        </authorList>
    </citation>
    <scope>NUCLEOTIDE SEQUENCE [LARGE SCALE GENOMIC DNA]</scope>
    <source>
        <strain evidence="7">CBS 109288 / IBT 7711</strain>
    </source>
</reference>
<dbReference type="HOGENOM" id="CLU_000288_34_23_1"/>
<dbReference type="InterPro" id="IPR036770">
    <property type="entry name" value="Ankyrin_rpt-contain_sf"/>
</dbReference>
<feature type="repeat" description="ANK" evidence="3">
    <location>
        <begin position="837"/>
        <end position="869"/>
    </location>
</feature>
<feature type="repeat" description="ANK" evidence="3">
    <location>
        <begin position="804"/>
        <end position="836"/>
    </location>
</feature>
<gene>
    <name evidence="6" type="ORF">S7711_03842</name>
</gene>
<evidence type="ECO:0000256" key="3">
    <source>
        <dbReference type="PROSITE-ProRule" id="PRU00023"/>
    </source>
</evidence>
<dbReference type="Pfam" id="PF22939">
    <property type="entry name" value="WHD_GPIID"/>
    <property type="match status" value="1"/>
</dbReference>
<dbReference type="Gene3D" id="3.40.50.300">
    <property type="entry name" value="P-loop containing nucleotide triphosphate hydrolases"/>
    <property type="match status" value="1"/>
</dbReference>
<evidence type="ECO:0000259" key="4">
    <source>
        <dbReference type="Pfam" id="PF22939"/>
    </source>
</evidence>
<evidence type="ECO:0000259" key="5">
    <source>
        <dbReference type="Pfam" id="PF24883"/>
    </source>
</evidence>
<organism evidence="6 7">
    <name type="scientific">Stachybotrys chartarum (strain CBS 109288 / IBT 7711)</name>
    <name type="common">Toxic black mold</name>
    <name type="synonym">Stilbospora chartarum</name>
    <dbReference type="NCBI Taxonomy" id="1280523"/>
    <lineage>
        <taxon>Eukaryota</taxon>
        <taxon>Fungi</taxon>
        <taxon>Dikarya</taxon>
        <taxon>Ascomycota</taxon>
        <taxon>Pezizomycotina</taxon>
        <taxon>Sordariomycetes</taxon>
        <taxon>Hypocreomycetidae</taxon>
        <taxon>Hypocreales</taxon>
        <taxon>Stachybotryaceae</taxon>
        <taxon>Stachybotrys</taxon>
    </lineage>
</organism>
<feature type="repeat" description="ANK" evidence="3">
    <location>
        <begin position="770"/>
        <end position="802"/>
    </location>
</feature>
<dbReference type="SUPFAM" id="SSF52540">
    <property type="entry name" value="P-loop containing nucleoside triphosphate hydrolases"/>
    <property type="match status" value="1"/>
</dbReference>
<dbReference type="InterPro" id="IPR054471">
    <property type="entry name" value="GPIID_WHD"/>
</dbReference>
<dbReference type="InterPro" id="IPR050889">
    <property type="entry name" value="Dendritic_Spine_Reg/Scaffold"/>
</dbReference>
<feature type="repeat" description="ANK" evidence="3">
    <location>
        <begin position="736"/>
        <end position="768"/>
    </location>
</feature>
<dbReference type="PROSITE" id="PS50297">
    <property type="entry name" value="ANK_REP_REGION"/>
    <property type="match status" value="7"/>
</dbReference>
<protein>
    <submittedName>
        <fullName evidence="6">Uncharacterized protein</fullName>
    </submittedName>
</protein>
<dbReference type="InterPro" id="IPR056884">
    <property type="entry name" value="NPHP3-like_N"/>
</dbReference>
<feature type="repeat" description="ANK" evidence="3">
    <location>
        <begin position="936"/>
        <end position="968"/>
    </location>
</feature>
<dbReference type="Pfam" id="PF24883">
    <property type="entry name" value="NPHP3_N"/>
    <property type="match status" value="1"/>
</dbReference>
<dbReference type="Pfam" id="PF12796">
    <property type="entry name" value="Ank_2"/>
    <property type="match status" value="3"/>
</dbReference>
<evidence type="ECO:0000256" key="1">
    <source>
        <dbReference type="ARBA" id="ARBA00022737"/>
    </source>
</evidence>
<accession>A0A084AUD3</accession>
<dbReference type="SUPFAM" id="SSF48403">
    <property type="entry name" value="Ankyrin repeat"/>
    <property type="match status" value="1"/>
</dbReference>
<keyword evidence="1" id="KW-0677">Repeat</keyword>
<feature type="repeat" description="ANK" evidence="3">
    <location>
        <begin position="703"/>
        <end position="735"/>
    </location>
</feature>
<dbReference type="Gene3D" id="1.25.40.20">
    <property type="entry name" value="Ankyrin repeat-containing domain"/>
    <property type="match status" value="2"/>
</dbReference>
<evidence type="ECO:0000256" key="2">
    <source>
        <dbReference type="ARBA" id="ARBA00023043"/>
    </source>
</evidence>
<proteinExistence type="predicted"/>
<evidence type="ECO:0000313" key="7">
    <source>
        <dbReference type="Proteomes" id="UP000028045"/>
    </source>
</evidence>
<dbReference type="EMBL" id="KL648556">
    <property type="protein sequence ID" value="KEY68912.1"/>
    <property type="molecule type" value="Genomic_DNA"/>
</dbReference>
<dbReference type="SMART" id="SM00248">
    <property type="entry name" value="ANK"/>
    <property type="match status" value="11"/>
</dbReference>
<keyword evidence="7" id="KW-1185">Reference proteome</keyword>
<feature type="domain" description="GPI inositol-deacylase winged helix" evidence="4">
    <location>
        <begin position="493"/>
        <end position="570"/>
    </location>
</feature>
<dbReference type="InterPro" id="IPR027417">
    <property type="entry name" value="P-loop_NTPase"/>
</dbReference>
<dbReference type="PANTHER" id="PTHR24166:SF48">
    <property type="entry name" value="PROTEIN VAPYRIN"/>
    <property type="match status" value="1"/>
</dbReference>
<dbReference type="PANTHER" id="PTHR24166">
    <property type="entry name" value="ROLLING PEBBLES, ISOFORM B"/>
    <property type="match status" value="1"/>
</dbReference>
<dbReference type="AlphaFoldDB" id="A0A084AUD3"/>